<reference evidence="6" key="1">
    <citation type="submission" date="2022-08" db="UniProtKB">
        <authorList>
            <consortium name="EnsemblMetazoa"/>
        </authorList>
    </citation>
    <scope>IDENTIFICATION</scope>
    <source>
        <strain evidence="6">Dongola</strain>
    </source>
</reference>
<dbReference type="PANTHER" id="PTHR12984">
    <property type="entry name" value="SCY1-RELATED S/T PROTEIN KINASE-LIKE"/>
    <property type="match status" value="1"/>
</dbReference>
<dbReference type="SUPFAM" id="SSF56112">
    <property type="entry name" value="Protein kinase-like (PK-like)"/>
    <property type="match status" value="1"/>
</dbReference>
<evidence type="ECO:0000313" key="6">
    <source>
        <dbReference type="EnsemblMetazoa" id="AARA000468-PA"/>
    </source>
</evidence>
<dbReference type="InterPro" id="IPR051177">
    <property type="entry name" value="CIK-Related_Protein"/>
</dbReference>
<evidence type="ECO:0000259" key="5">
    <source>
        <dbReference type="PROSITE" id="PS50011"/>
    </source>
</evidence>
<evidence type="ECO:0000313" key="7">
    <source>
        <dbReference type="Proteomes" id="UP000075840"/>
    </source>
</evidence>
<dbReference type="GO" id="GO:0005524">
    <property type="term" value="F:ATP binding"/>
    <property type="evidence" value="ECO:0007669"/>
    <property type="project" value="InterPro"/>
</dbReference>
<protein>
    <recommendedName>
        <fullName evidence="2">N-terminal kinase-like protein</fullName>
    </recommendedName>
    <alternativeName>
        <fullName evidence="3">SCY1-like protein 1</fullName>
    </alternativeName>
</protein>
<proteinExistence type="inferred from homology"/>
<dbReference type="PROSITE" id="PS50011">
    <property type="entry name" value="PROTEIN_KINASE_DOM"/>
    <property type="match status" value="1"/>
</dbReference>
<dbReference type="InterPro" id="IPR011989">
    <property type="entry name" value="ARM-like"/>
</dbReference>
<dbReference type="EMBL" id="APCN01007998">
    <property type="status" value="NOT_ANNOTATED_CDS"/>
    <property type="molecule type" value="Genomic_DNA"/>
</dbReference>
<dbReference type="GO" id="GO:0004672">
    <property type="term" value="F:protein kinase activity"/>
    <property type="evidence" value="ECO:0007669"/>
    <property type="project" value="InterPro"/>
</dbReference>
<evidence type="ECO:0000256" key="4">
    <source>
        <dbReference type="ARBA" id="ARBA00056114"/>
    </source>
</evidence>
<dbReference type="EMBL" id="APCN01007997">
    <property type="status" value="NOT_ANNOTATED_CDS"/>
    <property type="molecule type" value="Genomic_DNA"/>
</dbReference>
<comment type="similarity">
    <text evidence="1">Belongs to the protein kinase superfamily.</text>
</comment>
<organism evidence="6 7">
    <name type="scientific">Anopheles arabiensis</name>
    <name type="common">Mosquito</name>
    <dbReference type="NCBI Taxonomy" id="7173"/>
    <lineage>
        <taxon>Eukaryota</taxon>
        <taxon>Metazoa</taxon>
        <taxon>Ecdysozoa</taxon>
        <taxon>Arthropoda</taxon>
        <taxon>Hexapoda</taxon>
        <taxon>Insecta</taxon>
        <taxon>Pterygota</taxon>
        <taxon>Neoptera</taxon>
        <taxon>Endopterygota</taxon>
        <taxon>Diptera</taxon>
        <taxon>Nematocera</taxon>
        <taxon>Culicoidea</taxon>
        <taxon>Culicidae</taxon>
        <taxon>Anophelinae</taxon>
        <taxon>Anopheles</taxon>
    </lineage>
</organism>
<dbReference type="InterPro" id="IPR011009">
    <property type="entry name" value="Kinase-like_dom_sf"/>
</dbReference>
<dbReference type="Gene3D" id="1.25.10.10">
    <property type="entry name" value="Leucine-rich Repeat Variant"/>
    <property type="match status" value="1"/>
</dbReference>
<dbReference type="PANTHER" id="PTHR12984:SF3">
    <property type="entry name" value="N-TERMINAL KINASE-LIKE PROTEIN"/>
    <property type="match status" value="1"/>
</dbReference>
<keyword evidence="7" id="KW-1185">Reference proteome</keyword>
<dbReference type="VEuPathDB" id="VectorBase:AARA000468"/>
<dbReference type="Proteomes" id="UP000075840">
    <property type="component" value="Unassembled WGS sequence"/>
</dbReference>
<evidence type="ECO:0000256" key="1">
    <source>
        <dbReference type="ARBA" id="ARBA00038349"/>
    </source>
</evidence>
<dbReference type="InterPro" id="IPR000719">
    <property type="entry name" value="Prot_kinase_dom"/>
</dbReference>
<dbReference type="AlphaFoldDB" id="A0A182HGW5"/>
<evidence type="ECO:0000256" key="3">
    <source>
        <dbReference type="ARBA" id="ARBA00042347"/>
    </source>
</evidence>
<dbReference type="EnsemblMetazoa" id="AARA000468-RA">
    <property type="protein sequence ID" value="AARA000468-PA"/>
    <property type="gene ID" value="AARA000468"/>
</dbReference>
<dbReference type="Gene3D" id="3.30.200.20">
    <property type="entry name" value="Phosphorylase Kinase, domain 1"/>
    <property type="match status" value="1"/>
</dbReference>
<dbReference type="VEuPathDB" id="VectorBase:AARA21_011467"/>
<feature type="domain" description="Protein kinase" evidence="5">
    <location>
        <begin position="18"/>
        <end position="268"/>
    </location>
</feature>
<name>A0A182HGW5_ANOAR</name>
<evidence type="ECO:0000256" key="2">
    <source>
        <dbReference type="ARBA" id="ARBA00040972"/>
    </source>
</evidence>
<dbReference type="Gene3D" id="1.10.510.10">
    <property type="entry name" value="Transferase(Phosphotransferase) domain 1"/>
    <property type="match status" value="1"/>
</dbReference>
<comment type="function">
    <text evidence="4">Regulates COPI-mediated retrograde protein traffic at the interface between the Golgi apparatus and the endoplasmic reticulum. Involved in the maintenance of the Golgi apparatus morphology.</text>
</comment>
<accession>A0A182HGW5</accession>
<sequence length="469" mass="52327">MWSFFSRDSSKDFPYEIGDPVQQFNTKSIWSLFRGKRKGSNDEVSVFTYDIKNGSDIKLELARAALKRLKTLRHPSILQFLDSLESDKVLYVATEPVEPLGTHIGNLAAQGPQRDLYLAWGIFQITRALSFLNNDGNLRHNNVSIWSVFINTSGEWKLGGLEYVSSAELPVVPPIKIPPSLEIYDPPEKNDASKIKTATKCSSDMWGLGCLVWESFNEPLKTRGHLKNIERIPKSLAPLYCELVGATPANRPNPADVITKCRKPGGFFKNDLVDSLLFLEEIQIKDKIEKMRFFSSLTAQIDNFPDNVCRYKILPQLITAYEYGDAGSAVLAPMFKSIIHLAPKLNYNNLNVEVLRHFARLQSRDDQGGIRTNTTVCLDPEKSVRDPAFKTLRGFLGKLEKVSEDPSLRESMEADVHTATPSLGNAAATWAGWAVTAVTAKFYRSQSDTARPKPPLTGKTLSKPASLGM</sequence>